<evidence type="ECO:0008006" key="2">
    <source>
        <dbReference type="Google" id="ProtNLM"/>
    </source>
</evidence>
<dbReference type="PANTHER" id="PTHR34796">
    <property type="entry name" value="EXPRESSED PROTEIN"/>
    <property type="match status" value="1"/>
</dbReference>
<evidence type="ECO:0000313" key="1">
    <source>
        <dbReference type="EMBL" id="SUZ47157.1"/>
    </source>
</evidence>
<gene>
    <name evidence="1" type="ORF">METZ01_LOCUS11</name>
</gene>
<dbReference type="AlphaFoldDB" id="A0A381MXX8"/>
<dbReference type="PANTHER" id="PTHR34796:SF1">
    <property type="entry name" value="EXPRESSED PROTEIN"/>
    <property type="match status" value="1"/>
</dbReference>
<dbReference type="SUPFAM" id="SSF140663">
    <property type="entry name" value="TTHA0068-like"/>
    <property type="match status" value="1"/>
</dbReference>
<name>A0A381MXX8_9ZZZZ</name>
<dbReference type="InterPro" id="IPR023203">
    <property type="entry name" value="TTHA0068_sf"/>
</dbReference>
<organism evidence="1">
    <name type="scientific">marine metagenome</name>
    <dbReference type="NCBI Taxonomy" id="408172"/>
    <lineage>
        <taxon>unclassified sequences</taxon>
        <taxon>metagenomes</taxon>
        <taxon>ecological metagenomes</taxon>
    </lineage>
</organism>
<sequence length="107" mass="12714">MEYEKGDYFEAHEAWEDLWSDYNLPDRKFIQGLIQLSVSFVHLRNGNMNGARSLLKKCSEKFEPYQHLQRGINMDELKMDIKTVALAYEEIDDPRIFDWDLVPSLKE</sequence>
<proteinExistence type="predicted"/>
<protein>
    <recommendedName>
        <fullName evidence="2">DUF309 domain-containing protein</fullName>
    </recommendedName>
</protein>
<dbReference type="Gene3D" id="1.10.3450.10">
    <property type="entry name" value="TTHA0068-like"/>
    <property type="match status" value="1"/>
</dbReference>
<dbReference type="EMBL" id="UINC01000001">
    <property type="protein sequence ID" value="SUZ47157.1"/>
    <property type="molecule type" value="Genomic_DNA"/>
</dbReference>
<accession>A0A381MXX8</accession>
<dbReference type="InterPro" id="IPR005500">
    <property type="entry name" value="DUF309"/>
</dbReference>
<reference evidence="1" key="1">
    <citation type="submission" date="2018-05" db="EMBL/GenBank/DDBJ databases">
        <authorList>
            <person name="Lanie J.A."/>
            <person name="Ng W.-L."/>
            <person name="Kazmierczak K.M."/>
            <person name="Andrzejewski T.M."/>
            <person name="Davidsen T.M."/>
            <person name="Wayne K.J."/>
            <person name="Tettelin H."/>
            <person name="Glass J.I."/>
            <person name="Rusch D."/>
            <person name="Podicherti R."/>
            <person name="Tsui H.-C.T."/>
            <person name="Winkler M.E."/>
        </authorList>
    </citation>
    <scope>NUCLEOTIDE SEQUENCE</scope>
</reference>
<dbReference type="Pfam" id="PF03745">
    <property type="entry name" value="DUF309"/>
    <property type="match status" value="1"/>
</dbReference>